<evidence type="ECO:0000259" key="1">
    <source>
        <dbReference type="Pfam" id="PF04986"/>
    </source>
</evidence>
<proteinExistence type="predicted"/>
<dbReference type="Proteomes" id="UP001221411">
    <property type="component" value="Unassembled WGS sequence"/>
</dbReference>
<feature type="domain" description="Transposase IS801/IS1294" evidence="1">
    <location>
        <begin position="2"/>
        <end position="146"/>
    </location>
</feature>
<protein>
    <submittedName>
        <fullName evidence="2">Transposase</fullName>
    </submittedName>
</protein>
<sequence length="225" mass="25436">MTVIQRFDSALRLNVHAHTLVLDGVYVRRAGMDGECLSFLRLSAPTEGEVQNVAERTAKRVAAILKNRGRSIEGLSGGEVGDDIEPALMACYDVAARAPALRVVEPSRIREDERVAVVMGFNVHAGAAIDGRDRKRVERVCRYLVRCRRRVFIGCGFTACSRRMRHCEEKSFRRHGHRQRRTSRHPERLCSCLYSVSISMWTKPPEEKRDASRGRGFCDMCSPSM</sequence>
<reference evidence="2 3" key="1">
    <citation type="submission" date="2022-11" db="EMBL/GenBank/DDBJ databases">
        <title>Minimal conservation of predation-associated metabolite biosynthetic gene clusters underscores biosynthetic potential of Myxococcota including descriptions for ten novel species: Archangium lansinium sp. nov., Myxococcus landrumus sp. nov., Nannocystis bai.</title>
        <authorList>
            <person name="Ahearne A."/>
            <person name="Stevens C."/>
            <person name="Dowd S."/>
        </authorList>
    </citation>
    <scope>NUCLEOTIDE SEQUENCE [LARGE SCALE GENOMIC DNA]</scope>
    <source>
        <strain evidence="2 3">RJM3</strain>
    </source>
</reference>
<dbReference type="EMBL" id="JAQNDO010000001">
    <property type="protein sequence ID" value="MDC0745812.1"/>
    <property type="molecule type" value="Genomic_DNA"/>
</dbReference>
<evidence type="ECO:0000313" key="2">
    <source>
        <dbReference type="EMBL" id="MDC0745812.1"/>
    </source>
</evidence>
<dbReference type="RefSeq" id="WP_271923716.1">
    <property type="nucleotide sequence ID" value="NZ_JAQNDO010000001.1"/>
</dbReference>
<gene>
    <name evidence="2" type="ORF">POL67_31070</name>
</gene>
<accession>A0ABT5EY13</accession>
<dbReference type="InterPro" id="IPR007069">
    <property type="entry name" value="Transposase_32"/>
</dbReference>
<organism evidence="2 3">
    <name type="scientific">Polyangium mundeleinium</name>
    <dbReference type="NCBI Taxonomy" id="2995306"/>
    <lineage>
        <taxon>Bacteria</taxon>
        <taxon>Pseudomonadati</taxon>
        <taxon>Myxococcota</taxon>
        <taxon>Polyangia</taxon>
        <taxon>Polyangiales</taxon>
        <taxon>Polyangiaceae</taxon>
        <taxon>Polyangium</taxon>
    </lineage>
</organism>
<comment type="caution">
    <text evidence="2">The sequence shown here is derived from an EMBL/GenBank/DDBJ whole genome shotgun (WGS) entry which is preliminary data.</text>
</comment>
<evidence type="ECO:0000313" key="3">
    <source>
        <dbReference type="Proteomes" id="UP001221411"/>
    </source>
</evidence>
<dbReference type="Pfam" id="PF04986">
    <property type="entry name" value="Y2_Tnp"/>
    <property type="match status" value="1"/>
</dbReference>
<keyword evidence="3" id="KW-1185">Reference proteome</keyword>
<name>A0ABT5EY13_9BACT</name>